<protein>
    <submittedName>
        <fullName evidence="6">HipA domain-containing protein</fullName>
    </submittedName>
</protein>
<dbReference type="Gene3D" id="1.10.1070.20">
    <property type="match status" value="1"/>
</dbReference>
<evidence type="ECO:0000256" key="1">
    <source>
        <dbReference type="ARBA" id="ARBA00010164"/>
    </source>
</evidence>
<feature type="domain" description="HipA-like C-terminal" evidence="4">
    <location>
        <begin position="146"/>
        <end position="391"/>
    </location>
</feature>
<evidence type="ECO:0000313" key="6">
    <source>
        <dbReference type="EMBL" id="MBN7825759.1"/>
    </source>
</evidence>
<dbReference type="AlphaFoldDB" id="A0A939DND0"/>
<name>A0A939DND0_9ALTE</name>
<evidence type="ECO:0000259" key="5">
    <source>
        <dbReference type="Pfam" id="PF13657"/>
    </source>
</evidence>
<proteinExistence type="inferred from homology"/>
<gene>
    <name evidence="6" type="ORF">J0A66_11035</name>
</gene>
<dbReference type="InterPro" id="IPR012893">
    <property type="entry name" value="HipA-like_C"/>
</dbReference>
<dbReference type="Pfam" id="PF13657">
    <property type="entry name" value="Couple_hipA"/>
    <property type="match status" value="1"/>
</dbReference>
<dbReference type="Proteomes" id="UP000664654">
    <property type="component" value="Unassembled WGS sequence"/>
</dbReference>
<keyword evidence="2" id="KW-0808">Transferase</keyword>
<dbReference type="PANTHER" id="PTHR37419">
    <property type="entry name" value="SERINE/THREONINE-PROTEIN KINASE TOXIN HIPA"/>
    <property type="match status" value="1"/>
</dbReference>
<keyword evidence="7" id="KW-1185">Reference proteome</keyword>
<evidence type="ECO:0000313" key="7">
    <source>
        <dbReference type="Proteomes" id="UP000664654"/>
    </source>
</evidence>
<dbReference type="InterPro" id="IPR017508">
    <property type="entry name" value="HipA_N1"/>
</dbReference>
<evidence type="ECO:0000256" key="2">
    <source>
        <dbReference type="ARBA" id="ARBA00022679"/>
    </source>
</evidence>
<evidence type="ECO:0000256" key="3">
    <source>
        <dbReference type="ARBA" id="ARBA00022777"/>
    </source>
</evidence>
<evidence type="ECO:0000259" key="4">
    <source>
        <dbReference type="Pfam" id="PF07804"/>
    </source>
</evidence>
<comment type="similarity">
    <text evidence="1">Belongs to the HipA Ser/Thr kinase family.</text>
</comment>
<accession>A0A939DND0</accession>
<dbReference type="PANTHER" id="PTHR37419:SF1">
    <property type="entry name" value="SERINE_THREONINE-PROTEIN KINASE TOXIN HIPA"/>
    <property type="match status" value="1"/>
</dbReference>
<dbReference type="RefSeq" id="WP_206573869.1">
    <property type="nucleotide sequence ID" value="NZ_JAFKCV010000005.1"/>
</dbReference>
<dbReference type="EMBL" id="JAFKCV010000005">
    <property type="protein sequence ID" value="MBN7825759.1"/>
    <property type="molecule type" value="Genomic_DNA"/>
</dbReference>
<reference evidence="6" key="1">
    <citation type="submission" date="2021-03" db="EMBL/GenBank/DDBJ databases">
        <title>novel species isolated from a fishpond in China.</title>
        <authorList>
            <person name="Lu H."/>
            <person name="Cai Z."/>
        </authorList>
    </citation>
    <scope>NUCLEOTIDE SEQUENCE</scope>
    <source>
        <strain evidence="6">JCM 30855</strain>
    </source>
</reference>
<dbReference type="GO" id="GO:0005829">
    <property type="term" value="C:cytosol"/>
    <property type="evidence" value="ECO:0007669"/>
    <property type="project" value="TreeGrafter"/>
</dbReference>
<feature type="domain" description="HipA N-terminal subdomain 1" evidence="5">
    <location>
        <begin position="10"/>
        <end position="105"/>
    </location>
</feature>
<organism evidence="6 7">
    <name type="scientific">Bowmanella dokdonensis</name>
    <dbReference type="NCBI Taxonomy" id="751969"/>
    <lineage>
        <taxon>Bacteria</taxon>
        <taxon>Pseudomonadati</taxon>
        <taxon>Pseudomonadota</taxon>
        <taxon>Gammaproteobacteria</taxon>
        <taxon>Alteromonadales</taxon>
        <taxon>Alteromonadaceae</taxon>
        <taxon>Bowmanella</taxon>
    </lineage>
</organism>
<keyword evidence="3" id="KW-0418">Kinase</keyword>
<dbReference type="GO" id="GO:0004674">
    <property type="term" value="F:protein serine/threonine kinase activity"/>
    <property type="evidence" value="ECO:0007669"/>
    <property type="project" value="TreeGrafter"/>
</dbReference>
<comment type="caution">
    <text evidence="6">The sequence shown here is derived from an EMBL/GenBank/DDBJ whole genome shotgun (WGS) entry which is preliminary data.</text>
</comment>
<dbReference type="InterPro" id="IPR052028">
    <property type="entry name" value="HipA_Ser/Thr_kinase"/>
</dbReference>
<sequence>MTGADKHPTLEVYFRDEPVAELIFSQPRACQLQYTTQWQQTGYPLSPHLPLSGEAEASSVINFLRNLFPEGSALELLLETQHLSKSNLYGILRTIGSDPAGALSFFSGQPDQVATDLRAISDEEVIARLSSANPHQIATWDGKYRLSVAGVQNKLNVYVDERNRLFLAQGRYSSTHILKFASDACQTIVLNEYFCMRLAKAVGLPVAEVSLRRFGEYDALLVERFDRKRHPNGVDKRHIIDGCQALDMPPEYKYEHNFGGGRDVRHIRDGASLVTLFSFAKQCAVPALTIQQMLDWMSFNLLIGNSDAHGKNISFLVNPNGITLAPFYDLVSVLFEAQHNPSLDTELAMAIGDNFDIHRITAYDLLSLAQATQLEASLLKRRLDRMANLVRSQTDQLKLENLQPGQQALLQQLGSLIHQRTDKLLAESRQFKAVARDAF</sequence>
<dbReference type="NCBIfam" id="TIGR03071">
    <property type="entry name" value="couple_hipA"/>
    <property type="match status" value="1"/>
</dbReference>
<dbReference type="Pfam" id="PF07804">
    <property type="entry name" value="HipA_C"/>
    <property type="match status" value="1"/>
</dbReference>